<gene>
    <name evidence="1" type="ORF">IFM89_035918</name>
</gene>
<name>A0A835GZQ9_9MAGN</name>
<dbReference type="OrthoDB" id="1300568at2759"/>
<sequence length="99" mass="10972">MLPLQPIYRRDTCTIPLQTYGDSPTIESIYETETYPLSTALYMASPAHGQVKINVDGALKENLGPSGYGLSFRDYEGNFMLIVGKTIELSVAQLLKVQK</sequence>
<organism evidence="1 2">
    <name type="scientific">Coptis chinensis</name>
    <dbReference type="NCBI Taxonomy" id="261450"/>
    <lineage>
        <taxon>Eukaryota</taxon>
        <taxon>Viridiplantae</taxon>
        <taxon>Streptophyta</taxon>
        <taxon>Embryophyta</taxon>
        <taxon>Tracheophyta</taxon>
        <taxon>Spermatophyta</taxon>
        <taxon>Magnoliopsida</taxon>
        <taxon>Ranunculales</taxon>
        <taxon>Ranunculaceae</taxon>
        <taxon>Coptidoideae</taxon>
        <taxon>Coptis</taxon>
    </lineage>
</organism>
<keyword evidence="2" id="KW-1185">Reference proteome</keyword>
<reference evidence="1 2" key="1">
    <citation type="submission" date="2020-10" db="EMBL/GenBank/DDBJ databases">
        <title>The Coptis chinensis genome and diversification of protoberbering-type alkaloids.</title>
        <authorList>
            <person name="Wang B."/>
            <person name="Shu S."/>
            <person name="Song C."/>
            <person name="Liu Y."/>
        </authorList>
    </citation>
    <scope>NUCLEOTIDE SEQUENCE [LARGE SCALE GENOMIC DNA]</scope>
    <source>
        <strain evidence="1">HL-2020</strain>
        <tissue evidence="1">Leaf</tissue>
    </source>
</reference>
<evidence type="ECO:0008006" key="3">
    <source>
        <dbReference type="Google" id="ProtNLM"/>
    </source>
</evidence>
<comment type="caution">
    <text evidence="1">The sequence shown here is derived from an EMBL/GenBank/DDBJ whole genome shotgun (WGS) entry which is preliminary data.</text>
</comment>
<proteinExistence type="predicted"/>
<dbReference type="Proteomes" id="UP000631114">
    <property type="component" value="Unassembled WGS sequence"/>
</dbReference>
<evidence type="ECO:0000313" key="2">
    <source>
        <dbReference type="Proteomes" id="UP000631114"/>
    </source>
</evidence>
<accession>A0A835GZQ9</accession>
<dbReference type="EMBL" id="JADFTS010000009">
    <property type="protein sequence ID" value="KAF9590600.1"/>
    <property type="molecule type" value="Genomic_DNA"/>
</dbReference>
<dbReference type="AlphaFoldDB" id="A0A835GZQ9"/>
<evidence type="ECO:0000313" key="1">
    <source>
        <dbReference type="EMBL" id="KAF9590600.1"/>
    </source>
</evidence>
<protein>
    <recommendedName>
        <fullName evidence="3">RNase H type-1 domain-containing protein</fullName>
    </recommendedName>
</protein>